<dbReference type="Proteomes" id="UP001606301">
    <property type="component" value="Unassembled WGS sequence"/>
</dbReference>
<accession>A0ABW7FPE6</accession>
<sequence>MGRFAREVSSLMAPHYTPPLVAESQTIGGPLRFVDAIRKAPPDGSLLMHSQNSLVTLTPQLAPNKGGYDPLKDLTPIAALADFTWVLVVAPHVDAKVLTVKDYLAWVTDNPESRSYGVTQFGSIPHLMGTMLARRAGASIRPVSYASSDSIRRDLMGQSLAAAIVPVDALRTTDAMRLRPLAVVGKQRWPTIPDVPTFAEAGFRDLEVTGWYVWAGPAGLAPAVHKRLVEGLDKALADTDFAGIPALANVIGNLVTGDALLERLRRESQYFASLTQEMRFSTAT</sequence>
<dbReference type="InterPro" id="IPR042100">
    <property type="entry name" value="Bug_dom1"/>
</dbReference>
<protein>
    <submittedName>
        <fullName evidence="2">Tripartite tricarboxylate transporter substrate-binding protein</fullName>
    </submittedName>
</protein>
<reference evidence="2 3" key="1">
    <citation type="submission" date="2024-08" db="EMBL/GenBank/DDBJ databases">
        <authorList>
            <person name="Lu H."/>
        </authorList>
    </citation>
    <scope>NUCLEOTIDE SEQUENCE [LARGE SCALE GENOMIC DNA]</scope>
    <source>
        <strain evidence="2 3">LKC17W</strain>
    </source>
</reference>
<dbReference type="Gene3D" id="3.40.190.10">
    <property type="entry name" value="Periplasmic binding protein-like II"/>
    <property type="match status" value="1"/>
</dbReference>
<evidence type="ECO:0000313" key="3">
    <source>
        <dbReference type="Proteomes" id="UP001606301"/>
    </source>
</evidence>
<evidence type="ECO:0000256" key="1">
    <source>
        <dbReference type="ARBA" id="ARBA00006987"/>
    </source>
</evidence>
<comment type="caution">
    <text evidence="2">The sequence shown here is derived from an EMBL/GenBank/DDBJ whole genome shotgun (WGS) entry which is preliminary data.</text>
</comment>
<organism evidence="2 3">
    <name type="scientific">Pelomonas margarita</name>
    <dbReference type="NCBI Taxonomy" id="3299031"/>
    <lineage>
        <taxon>Bacteria</taxon>
        <taxon>Pseudomonadati</taxon>
        <taxon>Pseudomonadota</taxon>
        <taxon>Betaproteobacteria</taxon>
        <taxon>Burkholderiales</taxon>
        <taxon>Sphaerotilaceae</taxon>
        <taxon>Roseateles</taxon>
    </lineage>
</organism>
<keyword evidence="3" id="KW-1185">Reference proteome</keyword>
<dbReference type="Gene3D" id="3.40.190.150">
    <property type="entry name" value="Bordetella uptake gene, domain 1"/>
    <property type="match status" value="1"/>
</dbReference>
<dbReference type="InterPro" id="IPR005064">
    <property type="entry name" value="BUG"/>
</dbReference>
<dbReference type="Pfam" id="PF03401">
    <property type="entry name" value="TctC"/>
    <property type="match status" value="1"/>
</dbReference>
<evidence type="ECO:0000313" key="2">
    <source>
        <dbReference type="EMBL" id="MFG6443214.1"/>
    </source>
</evidence>
<dbReference type="EMBL" id="JBIGHW010000017">
    <property type="protein sequence ID" value="MFG6443214.1"/>
    <property type="molecule type" value="Genomic_DNA"/>
</dbReference>
<name>A0ABW7FPE6_9BURK</name>
<dbReference type="PANTHER" id="PTHR42928">
    <property type="entry name" value="TRICARBOXYLATE-BINDING PROTEIN"/>
    <property type="match status" value="1"/>
</dbReference>
<dbReference type="PANTHER" id="PTHR42928:SF5">
    <property type="entry name" value="BLR1237 PROTEIN"/>
    <property type="match status" value="1"/>
</dbReference>
<gene>
    <name evidence="2" type="ORF">ACG0Z3_21190</name>
</gene>
<comment type="similarity">
    <text evidence="1">Belongs to the UPF0065 (bug) family.</text>
</comment>
<dbReference type="RefSeq" id="WP_394401490.1">
    <property type="nucleotide sequence ID" value="NZ_JBIGHW010000017.1"/>
</dbReference>
<proteinExistence type="inferred from homology"/>